<protein>
    <recommendedName>
        <fullName evidence="3">XRE family transcriptional regulator</fullName>
    </recommendedName>
</protein>
<organism evidence="1 2">
    <name type="scientific">Variovorax guangxiensis</name>
    <dbReference type="NCBI Taxonomy" id="1775474"/>
    <lineage>
        <taxon>Bacteria</taxon>
        <taxon>Pseudomonadati</taxon>
        <taxon>Pseudomonadota</taxon>
        <taxon>Betaproteobacteria</taxon>
        <taxon>Burkholderiales</taxon>
        <taxon>Comamonadaceae</taxon>
        <taxon>Variovorax</taxon>
    </lineage>
</organism>
<name>A0A3S0XCP3_9BURK</name>
<proteinExistence type="predicted"/>
<dbReference type="Proteomes" id="UP000281118">
    <property type="component" value="Unassembled WGS sequence"/>
</dbReference>
<accession>A0A3S0XCP3</accession>
<sequence length="89" mass="9996">MFFEALDKLTADQVRQLAAAGIPASRVSNWKHRKRLPTRPQTLVFCTVLGLNFDKVNREITEIEAAEDAKDNSPMAALLKTLSPAWHFS</sequence>
<evidence type="ECO:0000313" key="2">
    <source>
        <dbReference type="Proteomes" id="UP000281118"/>
    </source>
</evidence>
<evidence type="ECO:0000313" key="1">
    <source>
        <dbReference type="EMBL" id="RUR70265.1"/>
    </source>
</evidence>
<dbReference type="OrthoDB" id="159886at2"/>
<gene>
    <name evidence="1" type="ORF">EJP67_24730</name>
</gene>
<dbReference type="AlphaFoldDB" id="A0A3S0XCP3"/>
<dbReference type="RefSeq" id="WP_126024359.1">
    <property type="nucleotide sequence ID" value="NZ_RXFT01000012.1"/>
</dbReference>
<evidence type="ECO:0008006" key="3">
    <source>
        <dbReference type="Google" id="ProtNLM"/>
    </source>
</evidence>
<comment type="caution">
    <text evidence="1">The sequence shown here is derived from an EMBL/GenBank/DDBJ whole genome shotgun (WGS) entry which is preliminary data.</text>
</comment>
<reference evidence="1 2" key="1">
    <citation type="submission" date="2018-12" db="EMBL/GenBank/DDBJ databases">
        <title>The genome sequences of Variovorax guangxiensis DSM 27352.</title>
        <authorList>
            <person name="Gao J."/>
            <person name="Sun J."/>
        </authorList>
    </citation>
    <scope>NUCLEOTIDE SEQUENCE [LARGE SCALE GENOMIC DNA]</scope>
    <source>
        <strain evidence="1 2">DSM 27352</strain>
    </source>
</reference>
<dbReference type="EMBL" id="RXFT01000012">
    <property type="protein sequence ID" value="RUR70265.1"/>
    <property type="molecule type" value="Genomic_DNA"/>
</dbReference>